<evidence type="ECO:0000313" key="1">
    <source>
        <dbReference type="EMBL" id="KAG5185857.1"/>
    </source>
</evidence>
<name>A0A835Z560_9STRA</name>
<proteinExistence type="predicted"/>
<evidence type="ECO:0000313" key="2">
    <source>
        <dbReference type="Proteomes" id="UP000664859"/>
    </source>
</evidence>
<accession>A0A835Z560</accession>
<reference evidence="1" key="1">
    <citation type="submission" date="2021-02" db="EMBL/GenBank/DDBJ databases">
        <title>First Annotated Genome of the Yellow-green Alga Tribonema minus.</title>
        <authorList>
            <person name="Mahan K.M."/>
        </authorList>
    </citation>
    <scope>NUCLEOTIDE SEQUENCE</scope>
    <source>
        <strain evidence="1">UTEX B ZZ1240</strain>
    </source>
</reference>
<sequence length="305" mass="32990">MEDIITGDLPDVPALTPEAAAAYCKDVIGAEAAKDAANEKAYGILVSYKDFKGQTDLNLQNTPFYDGPIDDMLTFVYMDNSLTLDAASGAATLMYSGVVFRRTAEQDTLYKRPFVSILGINAHPEVAEYLIQGGAVKRTFMHEMLHSVGIGTSWPSPAGCGNKELCMATVLKEAGTKVHEPIPYTPAGAPALCKADAIYREKCAASEWCTARNGDMPLLVESEIPATKEAPNFGSNCGHWPESQLPAEIISTMAEGKKLLAGPRLFLTAVTIGALEDLGFQVNYDSKEIDDFDLINSRLRELDQV</sequence>
<dbReference type="AlphaFoldDB" id="A0A835Z560"/>
<dbReference type="Proteomes" id="UP000664859">
    <property type="component" value="Unassembled WGS sequence"/>
</dbReference>
<dbReference type="EMBL" id="JAFCMP010000119">
    <property type="protein sequence ID" value="KAG5185857.1"/>
    <property type="molecule type" value="Genomic_DNA"/>
</dbReference>
<gene>
    <name evidence="1" type="ORF">JKP88DRAFT_311022</name>
</gene>
<dbReference type="OrthoDB" id="48352at2759"/>
<protein>
    <submittedName>
        <fullName evidence="1">Uncharacterized protein</fullName>
    </submittedName>
</protein>
<keyword evidence="2" id="KW-1185">Reference proteome</keyword>
<organism evidence="1 2">
    <name type="scientific">Tribonema minus</name>
    <dbReference type="NCBI Taxonomy" id="303371"/>
    <lineage>
        <taxon>Eukaryota</taxon>
        <taxon>Sar</taxon>
        <taxon>Stramenopiles</taxon>
        <taxon>Ochrophyta</taxon>
        <taxon>PX clade</taxon>
        <taxon>Xanthophyceae</taxon>
        <taxon>Tribonematales</taxon>
        <taxon>Tribonemataceae</taxon>
        <taxon>Tribonema</taxon>
    </lineage>
</organism>
<comment type="caution">
    <text evidence="1">The sequence shown here is derived from an EMBL/GenBank/DDBJ whole genome shotgun (WGS) entry which is preliminary data.</text>
</comment>